<keyword evidence="5" id="KW-1185">Reference proteome</keyword>
<dbReference type="InterPro" id="IPR003169">
    <property type="entry name" value="GYF"/>
</dbReference>
<evidence type="ECO:0000313" key="5">
    <source>
        <dbReference type="Proteomes" id="UP001432027"/>
    </source>
</evidence>
<feature type="signal peptide" evidence="2">
    <location>
        <begin position="1"/>
        <end position="23"/>
    </location>
</feature>
<keyword evidence="2" id="KW-0732">Signal</keyword>
<sequence>SCFLLASRFRLVFLLLYRSFSSTVSPCMSILATGIYCRLKDEQEFRGPFSEEQVLEWYRSGSFTSTTAFHFVAEDTVVTLGELCDKNGNECPFSGEKESRANEAHTESHDVQLRRMQEQIDATNRLLHTSVARCTKLEQIVSSVVERFLLFSGELTDVKAEWKSIRNTPCVTGASPSVTSSTTTLASAASSSSSLNLLMQLKDDMNALENALRGGKDHNEETRLGEAKTEKTVDEERRSENGGPAGDLILFSPRPLSSSSLIGGGVRRTDSCVSTASTAKRTISSEEDEGDETMMETVDELPQPRPASLPYLHLATTVYPTGPTAESITVEYEALTRRIATLESGLREASRIEEMKAADISHVLESIDRVSEEMCASQNELKDDLMSVKTIRNEVQAAKDRDEFTEMRMDGIDDKLRGQSDELEQMAVRVAILEEATTKMLTLDSFKAMLTNHTDELSSQMRKTSEDILEGTEPMDKVEQTTSQDSLHEEEMNEAVEDILDDTQSSDCLRTSANDEDGEVTANWDPEECTCSMCGEGKTPKVISDLLNGHRGHFDQARIATRADLIDIRDALSVRRTRSSFVDDTRHYFGEGVHCDHCDVTIREGVSLLSHVSSERHSQSTCILKEDLSFWWNRIRNADE</sequence>
<dbReference type="PROSITE" id="PS50829">
    <property type="entry name" value="GYF"/>
    <property type="match status" value="1"/>
</dbReference>
<evidence type="ECO:0000256" key="1">
    <source>
        <dbReference type="SAM" id="MobiDB-lite"/>
    </source>
</evidence>
<dbReference type="Proteomes" id="UP001432027">
    <property type="component" value="Unassembled WGS sequence"/>
</dbReference>
<accession>A0AAV5SCK9</accession>
<feature type="domain" description="GYF" evidence="3">
    <location>
        <begin position="34"/>
        <end position="81"/>
    </location>
</feature>
<comment type="caution">
    <text evidence="4">The sequence shown here is derived from an EMBL/GenBank/DDBJ whole genome shotgun (WGS) entry which is preliminary data.</text>
</comment>
<protein>
    <recommendedName>
        <fullName evidence="3">GYF domain-containing protein</fullName>
    </recommendedName>
</protein>
<evidence type="ECO:0000256" key="2">
    <source>
        <dbReference type="SAM" id="SignalP"/>
    </source>
</evidence>
<gene>
    <name evidence="4" type="ORF">PENTCL1PPCAC_3236</name>
</gene>
<evidence type="ECO:0000313" key="4">
    <source>
        <dbReference type="EMBL" id="GMS81061.1"/>
    </source>
</evidence>
<reference evidence="4" key="1">
    <citation type="submission" date="2023-10" db="EMBL/GenBank/DDBJ databases">
        <title>Genome assembly of Pristionchus species.</title>
        <authorList>
            <person name="Yoshida K."/>
            <person name="Sommer R.J."/>
        </authorList>
    </citation>
    <scope>NUCLEOTIDE SEQUENCE</scope>
    <source>
        <strain evidence="4">RS0144</strain>
    </source>
</reference>
<feature type="non-terminal residue" evidence="4">
    <location>
        <position position="1"/>
    </location>
</feature>
<name>A0AAV5SCK9_9BILA</name>
<feature type="compositionally biased region" description="Basic and acidic residues" evidence="1">
    <location>
        <begin position="214"/>
        <end position="240"/>
    </location>
</feature>
<dbReference type="EMBL" id="BTSX01000001">
    <property type="protein sequence ID" value="GMS81061.1"/>
    <property type="molecule type" value="Genomic_DNA"/>
</dbReference>
<feature type="chain" id="PRO_5044022900" description="GYF domain-containing protein" evidence="2">
    <location>
        <begin position="24"/>
        <end position="640"/>
    </location>
</feature>
<evidence type="ECO:0000259" key="3">
    <source>
        <dbReference type="PROSITE" id="PS50829"/>
    </source>
</evidence>
<dbReference type="InterPro" id="IPR035445">
    <property type="entry name" value="GYF-like_dom_sf"/>
</dbReference>
<dbReference type="AlphaFoldDB" id="A0AAV5SCK9"/>
<feature type="region of interest" description="Disordered" evidence="1">
    <location>
        <begin position="214"/>
        <end position="250"/>
    </location>
</feature>
<dbReference type="SUPFAM" id="SSF55277">
    <property type="entry name" value="GYF domain"/>
    <property type="match status" value="1"/>
</dbReference>
<proteinExistence type="predicted"/>
<organism evidence="4 5">
    <name type="scientific">Pristionchus entomophagus</name>
    <dbReference type="NCBI Taxonomy" id="358040"/>
    <lineage>
        <taxon>Eukaryota</taxon>
        <taxon>Metazoa</taxon>
        <taxon>Ecdysozoa</taxon>
        <taxon>Nematoda</taxon>
        <taxon>Chromadorea</taxon>
        <taxon>Rhabditida</taxon>
        <taxon>Rhabditina</taxon>
        <taxon>Diplogasteromorpha</taxon>
        <taxon>Diplogasteroidea</taxon>
        <taxon>Neodiplogasteridae</taxon>
        <taxon>Pristionchus</taxon>
    </lineage>
</organism>